<evidence type="ECO:0000313" key="2">
    <source>
        <dbReference type="EnsemblPlants" id="TuG1812G0100000632.01.T01.cds398195"/>
    </source>
</evidence>
<accession>A0A8R7NX13</accession>
<evidence type="ECO:0000313" key="3">
    <source>
        <dbReference type="Proteomes" id="UP000015106"/>
    </source>
</evidence>
<sequence>MGYILGGKLGKVLAVAHRNKKIIDEHLRVRVEHLVEEPLRKTIDTTTVGSKVEILYDVKYEKLPNFCFCCGLLGHTTARFCNIPKELRKPSSPTTSRRRPSGAPCKLRAALVGGTSAWEVAGTTGIFRTTTTQSWSSCRKRKSLPWLRRYRSCRWRPRPHWLRRRKTPLKLVKKTSVYWGQGPSRWGGSR</sequence>
<protein>
    <recommendedName>
        <fullName evidence="1">Zinc knuckle CX2CX4HX4C domain-containing protein</fullName>
    </recommendedName>
</protein>
<reference evidence="2" key="3">
    <citation type="submission" date="2022-06" db="UniProtKB">
        <authorList>
            <consortium name="EnsemblPlants"/>
        </authorList>
    </citation>
    <scope>IDENTIFICATION</scope>
</reference>
<name>A0A8R7NX13_TRIUA</name>
<feature type="domain" description="Zinc knuckle CX2CX4HX4C" evidence="1">
    <location>
        <begin position="49"/>
        <end position="82"/>
    </location>
</feature>
<dbReference type="Gramene" id="TuG1812G0100000632.01.T01">
    <property type="protein sequence ID" value="TuG1812G0100000632.01.T01.cds398195"/>
    <property type="gene ID" value="TuG1812G0100000632.01"/>
</dbReference>
<organism evidence="2 3">
    <name type="scientific">Triticum urartu</name>
    <name type="common">Red wild einkorn</name>
    <name type="synonym">Crithodium urartu</name>
    <dbReference type="NCBI Taxonomy" id="4572"/>
    <lineage>
        <taxon>Eukaryota</taxon>
        <taxon>Viridiplantae</taxon>
        <taxon>Streptophyta</taxon>
        <taxon>Embryophyta</taxon>
        <taxon>Tracheophyta</taxon>
        <taxon>Spermatophyta</taxon>
        <taxon>Magnoliopsida</taxon>
        <taxon>Liliopsida</taxon>
        <taxon>Poales</taxon>
        <taxon>Poaceae</taxon>
        <taxon>BOP clade</taxon>
        <taxon>Pooideae</taxon>
        <taxon>Triticodae</taxon>
        <taxon>Triticeae</taxon>
        <taxon>Triticinae</taxon>
        <taxon>Triticum</taxon>
    </lineage>
</organism>
<dbReference type="Proteomes" id="UP000015106">
    <property type="component" value="Chromosome 1"/>
</dbReference>
<dbReference type="PANTHER" id="PTHR31286">
    <property type="entry name" value="GLYCINE-RICH CELL WALL STRUCTURAL PROTEIN 1.8-LIKE"/>
    <property type="match status" value="1"/>
</dbReference>
<dbReference type="EnsemblPlants" id="TuG1812G0100000632.01.T01">
    <property type="protein sequence ID" value="TuG1812G0100000632.01.T01.cds398195"/>
    <property type="gene ID" value="TuG1812G0100000632.01"/>
</dbReference>
<dbReference type="InterPro" id="IPR025836">
    <property type="entry name" value="Zn_knuckle_CX2CX4HX4C"/>
</dbReference>
<reference evidence="3" key="1">
    <citation type="journal article" date="2013" name="Nature">
        <title>Draft genome of the wheat A-genome progenitor Triticum urartu.</title>
        <authorList>
            <person name="Ling H.Q."/>
            <person name="Zhao S."/>
            <person name="Liu D."/>
            <person name="Wang J."/>
            <person name="Sun H."/>
            <person name="Zhang C."/>
            <person name="Fan H."/>
            <person name="Li D."/>
            <person name="Dong L."/>
            <person name="Tao Y."/>
            <person name="Gao C."/>
            <person name="Wu H."/>
            <person name="Li Y."/>
            <person name="Cui Y."/>
            <person name="Guo X."/>
            <person name="Zheng S."/>
            <person name="Wang B."/>
            <person name="Yu K."/>
            <person name="Liang Q."/>
            <person name="Yang W."/>
            <person name="Lou X."/>
            <person name="Chen J."/>
            <person name="Feng M."/>
            <person name="Jian J."/>
            <person name="Zhang X."/>
            <person name="Luo G."/>
            <person name="Jiang Y."/>
            <person name="Liu J."/>
            <person name="Wang Z."/>
            <person name="Sha Y."/>
            <person name="Zhang B."/>
            <person name="Wu H."/>
            <person name="Tang D."/>
            <person name="Shen Q."/>
            <person name="Xue P."/>
            <person name="Zou S."/>
            <person name="Wang X."/>
            <person name="Liu X."/>
            <person name="Wang F."/>
            <person name="Yang Y."/>
            <person name="An X."/>
            <person name="Dong Z."/>
            <person name="Zhang K."/>
            <person name="Zhang X."/>
            <person name="Luo M.C."/>
            <person name="Dvorak J."/>
            <person name="Tong Y."/>
            <person name="Wang J."/>
            <person name="Yang H."/>
            <person name="Li Z."/>
            <person name="Wang D."/>
            <person name="Zhang A."/>
            <person name="Wang J."/>
        </authorList>
    </citation>
    <scope>NUCLEOTIDE SEQUENCE</scope>
    <source>
        <strain evidence="3">cv. G1812</strain>
    </source>
</reference>
<dbReference type="InterPro" id="IPR040256">
    <property type="entry name" value="At4g02000-like"/>
</dbReference>
<dbReference type="AlphaFoldDB" id="A0A8R7NX13"/>
<reference evidence="2" key="2">
    <citation type="submission" date="2018-03" db="EMBL/GenBank/DDBJ databases">
        <title>The Triticum urartu genome reveals the dynamic nature of wheat genome evolution.</title>
        <authorList>
            <person name="Ling H."/>
            <person name="Ma B."/>
            <person name="Shi X."/>
            <person name="Liu H."/>
            <person name="Dong L."/>
            <person name="Sun H."/>
            <person name="Cao Y."/>
            <person name="Gao Q."/>
            <person name="Zheng S."/>
            <person name="Li Y."/>
            <person name="Yu Y."/>
            <person name="Du H."/>
            <person name="Qi M."/>
            <person name="Li Y."/>
            <person name="Yu H."/>
            <person name="Cui Y."/>
            <person name="Wang N."/>
            <person name="Chen C."/>
            <person name="Wu H."/>
            <person name="Zhao Y."/>
            <person name="Zhang J."/>
            <person name="Li Y."/>
            <person name="Zhou W."/>
            <person name="Zhang B."/>
            <person name="Hu W."/>
            <person name="Eijk M."/>
            <person name="Tang J."/>
            <person name="Witsenboer H."/>
            <person name="Zhao S."/>
            <person name="Li Z."/>
            <person name="Zhang A."/>
            <person name="Wang D."/>
            <person name="Liang C."/>
        </authorList>
    </citation>
    <scope>NUCLEOTIDE SEQUENCE [LARGE SCALE GENOMIC DNA]</scope>
    <source>
        <strain evidence="2">cv. G1812</strain>
    </source>
</reference>
<keyword evidence="3" id="KW-1185">Reference proteome</keyword>
<dbReference type="PANTHER" id="PTHR31286:SF167">
    <property type="entry name" value="OS09G0268800 PROTEIN"/>
    <property type="match status" value="1"/>
</dbReference>
<proteinExistence type="predicted"/>
<dbReference type="Pfam" id="PF14392">
    <property type="entry name" value="zf-CCHC_4"/>
    <property type="match status" value="1"/>
</dbReference>
<evidence type="ECO:0000259" key="1">
    <source>
        <dbReference type="Pfam" id="PF14392"/>
    </source>
</evidence>